<accession>A0A5J5CY99</accession>
<evidence type="ECO:0000313" key="1">
    <source>
        <dbReference type="EMBL" id="KAA8586129.1"/>
    </source>
</evidence>
<proteinExistence type="predicted"/>
<dbReference type="AlphaFoldDB" id="A0A5J5CY99"/>
<evidence type="ECO:0000313" key="2">
    <source>
        <dbReference type="Proteomes" id="UP000327493"/>
    </source>
</evidence>
<name>A0A5J5CY99_9PERO</name>
<dbReference type="Proteomes" id="UP000327493">
    <property type="component" value="Chromosome 14"/>
</dbReference>
<organism evidence="1 2">
    <name type="scientific">Etheostoma spectabile</name>
    <name type="common">orangethroat darter</name>
    <dbReference type="NCBI Taxonomy" id="54343"/>
    <lineage>
        <taxon>Eukaryota</taxon>
        <taxon>Metazoa</taxon>
        <taxon>Chordata</taxon>
        <taxon>Craniata</taxon>
        <taxon>Vertebrata</taxon>
        <taxon>Euteleostomi</taxon>
        <taxon>Actinopterygii</taxon>
        <taxon>Neopterygii</taxon>
        <taxon>Teleostei</taxon>
        <taxon>Neoteleostei</taxon>
        <taxon>Acanthomorphata</taxon>
        <taxon>Eupercaria</taxon>
        <taxon>Perciformes</taxon>
        <taxon>Percoidei</taxon>
        <taxon>Percidae</taxon>
        <taxon>Etheostomatinae</taxon>
        <taxon>Etheostoma</taxon>
    </lineage>
</organism>
<dbReference type="EMBL" id="VOFY01000014">
    <property type="protein sequence ID" value="KAA8586129.1"/>
    <property type="molecule type" value="Genomic_DNA"/>
</dbReference>
<sequence length="202" mass="21937">MELSCSSSLGLVAGGVAERVSYSGGPLELVGTRCLVKDTQAVLWTPAFSFKDSLRTTPIGCFVPESMLDIMWSGWQTSAWKGQESAALPSKDCTSLCCLGCGPTLACRASWVARSARAPAPDPSTTTSPPSYTFGLAISRCKPLFYDSPPLWTPLFLFPCSPLFQLIFHPPVIALSFSPHFQCPYRPTRRPLYPNPSSPQCH</sequence>
<reference evidence="1 2" key="1">
    <citation type="submission" date="2019-08" db="EMBL/GenBank/DDBJ databases">
        <title>A chromosome-level genome assembly, high-density linkage maps, and genome scans reveal the genomic architecture of hybrid incompatibilities underlying speciation via character displacement in darters (Percidae: Etheostominae).</title>
        <authorList>
            <person name="Moran R.L."/>
            <person name="Catchen J.M."/>
            <person name="Fuller R.C."/>
        </authorList>
    </citation>
    <scope>NUCLEOTIDE SEQUENCE [LARGE SCALE GENOMIC DNA]</scope>
    <source>
        <strain evidence="1">EspeVRDwgs_2016</strain>
        <tissue evidence="1">Muscle</tissue>
    </source>
</reference>
<protein>
    <submittedName>
        <fullName evidence="1">Uncharacterized protein</fullName>
    </submittedName>
</protein>
<gene>
    <name evidence="1" type="ORF">FQN60_007698</name>
</gene>
<keyword evidence="2" id="KW-1185">Reference proteome</keyword>
<comment type="caution">
    <text evidence="1">The sequence shown here is derived from an EMBL/GenBank/DDBJ whole genome shotgun (WGS) entry which is preliminary data.</text>
</comment>